<gene>
    <name evidence="1" type="primary">ORF219848</name>
</gene>
<proteinExistence type="predicted"/>
<protein>
    <submittedName>
        <fullName evidence="1">Uncharacterized protein</fullName>
    </submittedName>
</protein>
<feature type="non-terminal residue" evidence="1">
    <location>
        <position position="1"/>
    </location>
</feature>
<reference evidence="1" key="1">
    <citation type="submission" date="2014-12" db="EMBL/GenBank/DDBJ databases">
        <title>Insight into the proteome of Arion vulgaris.</title>
        <authorList>
            <person name="Aradska J."/>
            <person name="Bulat T."/>
            <person name="Smidak R."/>
            <person name="Sarate P."/>
            <person name="Gangsoo J."/>
            <person name="Sialana F."/>
            <person name="Bilban M."/>
            <person name="Lubec G."/>
        </authorList>
    </citation>
    <scope>NUCLEOTIDE SEQUENCE</scope>
    <source>
        <tissue evidence="1">Skin</tissue>
    </source>
</reference>
<organism evidence="1">
    <name type="scientific">Arion vulgaris</name>
    <dbReference type="NCBI Taxonomy" id="1028688"/>
    <lineage>
        <taxon>Eukaryota</taxon>
        <taxon>Metazoa</taxon>
        <taxon>Spiralia</taxon>
        <taxon>Lophotrochozoa</taxon>
        <taxon>Mollusca</taxon>
        <taxon>Gastropoda</taxon>
        <taxon>Heterobranchia</taxon>
        <taxon>Euthyneura</taxon>
        <taxon>Panpulmonata</taxon>
        <taxon>Eupulmonata</taxon>
        <taxon>Stylommatophora</taxon>
        <taxon>Helicina</taxon>
        <taxon>Arionoidea</taxon>
        <taxon>Arionidae</taxon>
        <taxon>Arion</taxon>
    </lineage>
</organism>
<accession>A0A0B7C363</accession>
<dbReference type="EMBL" id="HACG01051999">
    <property type="protein sequence ID" value="CEK98870.1"/>
    <property type="molecule type" value="Transcribed_RNA"/>
</dbReference>
<evidence type="ECO:0000313" key="1">
    <source>
        <dbReference type="EMBL" id="CEK98870.1"/>
    </source>
</evidence>
<name>A0A0B7C363_9EUPU</name>
<sequence length="66" mass="7445">NFWLKLASNPNFHSNWSLTHVNNFAIDAPNQLSSFHVILASSLSAVHLHASPEMHHLEMSRKVTVI</sequence>
<dbReference type="AlphaFoldDB" id="A0A0B7C363"/>